<dbReference type="Proteomes" id="UP000183832">
    <property type="component" value="Unassembled WGS sequence"/>
</dbReference>
<gene>
    <name evidence="1" type="ORF">CLUMA_CG013032</name>
</gene>
<evidence type="ECO:0000313" key="1">
    <source>
        <dbReference type="EMBL" id="CRK99755.1"/>
    </source>
</evidence>
<protein>
    <submittedName>
        <fullName evidence="1">CLUMA_CG013032, isoform A</fullName>
    </submittedName>
</protein>
<name>A0A1J1IHR4_9DIPT</name>
<accession>A0A1J1IHR4</accession>
<evidence type="ECO:0000313" key="2">
    <source>
        <dbReference type="Proteomes" id="UP000183832"/>
    </source>
</evidence>
<reference evidence="1 2" key="1">
    <citation type="submission" date="2015-04" db="EMBL/GenBank/DDBJ databases">
        <authorList>
            <person name="Syromyatnikov M.Y."/>
            <person name="Popov V.N."/>
        </authorList>
    </citation>
    <scope>NUCLEOTIDE SEQUENCE [LARGE SCALE GENOMIC DNA]</scope>
</reference>
<keyword evidence="2" id="KW-1185">Reference proteome</keyword>
<proteinExistence type="predicted"/>
<organism evidence="1 2">
    <name type="scientific">Clunio marinus</name>
    <dbReference type="NCBI Taxonomy" id="568069"/>
    <lineage>
        <taxon>Eukaryota</taxon>
        <taxon>Metazoa</taxon>
        <taxon>Ecdysozoa</taxon>
        <taxon>Arthropoda</taxon>
        <taxon>Hexapoda</taxon>
        <taxon>Insecta</taxon>
        <taxon>Pterygota</taxon>
        <taxon>Neoptera</taxon>
        <taxon>Endopterygota</taxon>
        <taxon>Diptera</taxon>
        <taxon>Nematocera</taxon>
        <taxon>Chironomoidea</taxon>
        <taxon>Chironomidae</taxon>
        <taxon>Clunio</taxon>
    </lineage>
</organism>
<sequence length="81" mass="9400">MSFAIAAFQLIQFKTKSNCKQGKKTLFNYWLICKQRDSNKAYLSRETSSFEFIFSGRSRTHYLIPPDVNEPVDSQLDTLAK</sequence>
<dbReference type="AlphaFoldDB" id="A0A1J1IHR4"/>
<dbReference type="EMBL" id="CVRI01000052">
    <property type="protein sequence ID" value="CRK99755.1"/>
    <property type="molecule type" value="Genomic_DNA"/>
</dbReference>